<keyword evidence="15" id="KW-0511">Multifunctional enzyme</keyword>
<dbReference type="Pfam" id="PF00152">
    <property type="entry name" value="tRNA-synt_2"/>
    <property type="match status" value="1"/>
</dbReference>
<keyword evidence="19" id="KW-0648">Protein biosynthesis</keyword>
<name>A0A1Q5Q2K9_9ACTO</name>
<dbReference type="GO" id="GO:0005829">
    <property type="term" value="C:cytosol"/>
    <property type="evidence" value="ECO:0007669"/>
    <property type="project" value="TreeGrafter"/>
</dbReference>
<dbReference type="Pfam" id="PF16995">
    <property type="entry name" value="tRNA-synt_2_TM"/>
    <property type="match status" value="1"/>
</dbReference>
<dbReference type="GO" id="GO:0000287">
    <property type="term" value="F:magnesium ion binding"/>
    <property type="evidence" value="ECO:0007669"/>
    <property type="project" value="UniProtKB-UniRule"/>
</dbReference>
<dbReference type="EC" id="6.1.1.6" evidence="19"/>
<dbReference type="SUPFAM" id="SSF55681">
    <property type="entry name" value="Class II aaRS and biotin synthetases"/>
    <property type="match status" value="1"/>
</dbReference>
<feature type="transmembrane region" description="Helical" evidence="20">
    <location>
        <begin position="71"/>
        <end position="92"/>
    </location>
</feature>
<dbReference type="GO" id="GO:0004824">
    <property type="term" value="F:lysine-tRNA ligase activity"/>
    <property type="evidence" value="ECO:0007669"/>
    <property type="project" value="UniProtKB-UniRule"/>
</dbReference>
<feature type="transmembrane region" description="Helical" evidence="20">
    <location>
        <begin position="131"/>
        <end position="154"/>
    </location>
</feature>
<dbReference type="Gene3D" id="2.40.50.140">
    <property type="entry name" value="Nucleic acid-binding proteins"/>
    <property type="match status" value="1"/>
</dbReference>
<dbReference type="GO" id="GO:0006430">
    <property type="term" value="P:lysyl-tRNA aminoacylation"/>
    <property type="evidence" value="ECO:0007669"/>
    <property type="project" value="UniProtKB-UniRule"/>
</dbReference>
<keyword evidence="6" id="KW-0808">Transferase</keyword>
<dbReference type="InterPro" id="IPR044136">
    <property type="entry name" value="Lys-tRNA-ligase_II_N"/>
</dbReference>
<keyword evidence="23" id="KW-1185">Reference proteome</keyword>
<dbReference type="SUPFAM" id="SSF50249">
    <property type="entry name" value="Nucleic acid-binding proteins"/>
    <property type="match status" value="1"/>
</dbReference>
<sequence length="1070" mass="118098">MKERVPTFLGWIIAGYAVFYLATMTIAHSIGESSELWFFVDLYIVPAPEASMSYAVVLFLLAGAMFTRKRIVLFFLIPAFVLLAFSNIAAIATREVVSLPWVIPGIIFQVGFLVLMIWARREFVVRVWRANFLRALLVLVIGLVIAIGLGFLVVKTFPSGVPASERLFFTIQHILTFGALDSIRELGEGSIHVRAILSVLGALPIIAAVVMLLRSQRINNALAREDEELLRRQLAHFGSNDSLSYFATRRDKSVVFSPDGRAAITYRLEVGTSLASSDPVGDPASWGEAIEQWRLVCRRYGWRPAVLGASKEGAAAYDRAGLKVLRVGDEAVVDLTNRSALRSAEVRRHVAANKKRGMTVRLRRHAIIDAEEMKAIVADADAWRVGGQERGFSMALSRLGDPADGDCLLAEVLDPDGKRVAMHSYVPWGTSGISLDLMRRSPEAPAGVNEFLVASIVENADGLGLTRLSLNFAVFREVFEAGQALGAGPILRFTRRILLFASRFWQLESLYRANEKYNPDWVPRYVAYEESRNLGSALFAMGLAEGYVPRIPTMRDNRKFTGAYPQAHLVADPTFAEPVVERKVPEQVRVRTDKARALIESGVNPWPVGSSNPDPTTAIATAADGTELTIQGRATRIRDFGSIVFLVVRDWNGQCQVMVESGAAEAHEFARRQIDLGDQIEVAGTRCVSRSGEPSLSATQIRMTSKSLRPMPDKHHGLTDPEAQVRLRHIDLAINDATRETLKARSTILASLRKTLMDEGYLEVETPILQPIHGGANARPFTTHINAYDLDLYLRIAPELYLKRLCVGGVDRVFELGRTFRNEGVDFSHNPEFTILEAYRAHADYIDMLHTIRRMIQNAAIAVHGECVVPGPDGTMVDISGEWPIVPIYDGISAGLAGTAVEHLAPITTETSVDDLQVICDALDIAYRPDWDHGDIVLELYEHLVEDRTTSPQFNIDFPLSVSPLTGMHRQNPKLAERWDLVAWGVELGTAYSELTNPIDQRDRLTEQSVKAAGGDPEAMELDEDFLSALEFGMPPTGGLGMGVDRVVMLITGKSLRETLPFPLVKPAGS</sequence>
<evidence type="ECO:0000256" key="17">
    <source>
        <dbReference type="ARBA" id="ARBA00047540"/>
    </source>
</evidence>
<evidence type="ECO:0000256" key="4">
    <source>
        <dbReference type="ARBA" id="ARBA00022475"/>
    </source>
</evidence>
<dbReference type="AlphaFoldDB" id="A0A1Q5Q2K9"/>
<dbReference type="GO" id="GO:0000049">
    <property type="term" value="F:tRNA binding"/>
    <property type="evidence" value="ECO:0007669"/>
    <property type="project" value="TreeGrafter"/>
</dbReference>
<evidence type="ECO:0000256" key="3">
    <source>
        <dbReference type="ARBA" id="ARBA00009968"/>
    </source>
</evidence>
<dbReference type="GO" id="GO:0046677">
    <property type="term" value="P:response to antibiotic"/>
    <property type="evidence" value="ECO:0007669"/>
    <property type="project" value="UniProtKB-KW"/>
</dbReference>
<evidence type="ECO:0000256" key="1">
    <source>
        <dbReference type="ARBA" id="ARBA00004651"/>
    </source>
</evidence>
<protein>
    <recommendedName>
        <fullName evidence="19">Lysine--tRNA ligase</fullName>
        <ecNumber evidence="19">6.1.1.6</ecNumber>
    </recommendedName>
    <alternativeName>
        <fullName evidence="19">Lysyl-tRNA synthetase</fullName>
        <shortName evidence="19">LysRS</shortName>
    </alternativeName>
</protein>
<evidence type="ECO:0000256" key="12">
    <source>
        <dbReference type="ARBA" id="ARBA00023098"/>
    </source>
</evidence>
<feature type="binding site" evidence="19">
    <location>
        <position position="980"/>
    </location>
    <ligand>
        <name>Mg(2+)</name>
        <dbReference type="ChEBI" id="CHEBI:18420"/>
        <label>1</label>
    </ligand>
</feature>
<comment type="catalytic activity">
    <reaction evidence="17">
        <text>L-lysyl-tRNA(Lys) + a 1,2-diacyl-sn-glycero-3-phospho-(1'-sn-glycerol) = a 1,2-diacyl-sn-glycero-3-phospho-1'-(3'-O-L-lysyl)-sn-glycerol + tRNA(Lys)</text>
        <dbReference type="Rhea" id="RHEA:10668"/>
        <dbReference type="Rhea" id="RHEA-COMP:9696"/>
        <dbReference type="Rhea" id="RHEA-COMP:9697"/>
        <dbReference type="ChEBI" id="CHEBI:64716"/>
        <dbReference type="ChEBI" id="CHEBI:75792"/>
        <dbReference type="ChEBI" id="CHEBI:78442"/>
        <dbReference type="ChEBI" id="CHEBI:78529"/>
        <dbReference type="EC" id="2.3.2.3"/>
    </reaction>
</comment>
<comment type="similarity">
    <text evidence="3">In the C-terminal section; belongs to the class-II aminoacyl-tRNA synthetase family.</text>
</comment>
<feature type="transmembrane region" description="Helical" evidence="20">
    <location>
        <begin position="98"/>
        <end position="119"/>
    </location>
</feature>
<dbReference type="GO" id="GO:0050071">
    <property type="term" value="F:phosphatidylglycerol lysyltransferase activity"/>
    <property type="evidence" value="ECO:0007669"/>
    <property type="project" value="UniProtKB-EC"/>
</dbReference>
<feature type="binding site" evidence="19">
    <location>
        <position position="987"/>
    </location>
    <ligand>
        <name>Mg(2+)</name>
        <dbReference type="ChEBI" id="CHEBI:18420"/>
        <label>1</label>
    </ligand>
</feature>
<comment type="subcellular location">
    <subcellularLocation>
        <location evidence="1">Cell membrane</location>
        <topology evidence="1">Multi-pass membrane protein</topology>
    </subcellularLocation>
    <subcellularLocation>
        <location evidence="19">Cytoplasm</location>
    </subcellularLocation>
</comment>
<comment type="catalytic activity">
    <reaction evidence="18 19">
        <text>tRNA(Lys) + L-lysine + ATP = L-lysyl-tRNA(Lys) + AMP + diphosphate</text>
        <dbReference type="Rhea" id="RHEA:20792"/>
        <dbReference type="Rhea" id="RHEA-COMP:9696"/>
        <dbReference type="Rhea" id="RHEA-COMP:9697"/>
        <dbReference type="ChEBI" id="CHEBI:30616"/>
        <dbReference type="ChEBI" id="CHEBI:32551"/>
        <dbReference type="ChEBI" id="CHEBI:33019"/>
        <dbReference type="ChEBI" id="CHEBI:78442"/>
        <dbReference type="ChEBI" id="CHEBI:78529"/>
        <dbReference type="ChEBI" id="CHEBI:456215"/>
        <dbReference type="EC" id="6.1.1.6"/>
    </reaction>
</comment>
<evidence type="ECO:0000313" key="23">
    <source>
        <dbReference type="Proteomes" id="UP000185628"/>
    </source>
</evidence>
<dbReference type="InterPro" id="IPR018149">
    <property type="entry name" value="Lys-tRNA-synth_II_C"/>
</dbReference>
<feature type="transmembrane region" description="Helical" evidence="20">
    <location>
        <begin position="7"/>
        <end position="30"/>
    </location>
</feature>
<dbReference type="OrthoDB" id="9801152at2"/>
<dbReference type="PANTHER" id="PTHR42918">
    <property type="entry name" value="LYSYL-TRNA SYNTHETASE"/>
    <property type="match status" value="1"/>
</dbReference>
<dbReference type="InterPro" id="IPR006195">
    <property type="entry name" value="aa-tRNA-synth_II"/>
</dbReference>
<evidence type="ECO:0000313" key="22">
    <source>
        <dbReference type="EMBL" id="OKL54081.1"/>
    </source>
</evidence>
<feature type="binding site" evidence="19">
    <location>
        <position position="987"/>
    </location>
    <ligand>
        <name>Mg(2+)</name>
        <dbReference type="ChEBI" id="CHEBI:18420"/>
        <label>2</label>
    </ligand>
</feature>
<evidence type="ECO:0000256" key="15">
    <source>
        <dbReference type="ARBA" id="ARBA00023268"/>
    </source>
</evidence>
<keyword evidence="13 19" id="KW-0030">Aminoacyl-tRNA synthetase</keyword>
<dbReference type="NCBIfam" id="NF002821">
    <property type="entry name" value="PRK02983.1"/>
    <property type="match status" value="1"/>
</dbReference>
<evidence type="ECO:0000256" key="13">
    <source>
        <dbReference type="ARBA" id="ARBA00023146"/>
    </source>
</evidence>
<evidence type="ECO:0000256" key="20">
    <source>
        <dbReference type="SAM" id="Phobius"/>
    </source>
</evidence>
<dbReference type="NCBIfam" id="TIGR00499">
    <property type="entry name" value="lysS_bact"/>
    <property type="match status" value="1"/>
</dbReference>
<dbReference type="InterPro" id="IPR031553">
    <property type="entry name" value="tRNA-synt_2_TM"/>
</dbReference>
<dbReference type="Pfam" id="PF01336">
    <property type="entry name" value="tRNA_anti-codon"/>
    <property type="match status" value="1"/>
</dbReference>
<comment type="subunit">
    <text evidence="19">Homodimer.</text>
</comment>
<evidence type="ECO:0000256" key="8">
    <source>
        <dbReference type="ARBA" id="ARBA00022723"/>
    </source>
</evidence>
<evidence type="ECO:0000256" key="18">
    <source>
        <dbReference type="ARBA" id="ARBA00048573"/>
    </source>
</evidence>
<dbReference type="InterPro" id="IPR002313">
    <property type="entry name" value="Lys-tRNA-ligase_II"/>
</dbReference>
<dbReference type="Gene3D" id="3.30.930.10">
    <property type="entry name" value="Bira Bifunctional Protein, Domain 2"/>
    <property type="match status" value="1"/>
</dbReference>
<feature type="domain" description="Aminoacyl-transfer RNA synthetases class-II family profile" evidence="21">
    <location>
        <begin position="745"/>
        <end position="1061"/>
    </location>
</feature>
<evidence type="ECO:0000256" key="10">
    <source>
        <dbReference type="ARBA" id="ARBA00022840"/>
    </source>
</evidence>
<keyword evidence="7 20" id="KW-0812">Transmembrane</keyword>
<comment type="similarity">
    <text evidence="2">In the N-terminal section; belongs to the LPG synthetase family.</text>
</comment>
<dbReference type="InterPro" id="IPR045864">
    <property type="entry name" value="aa-tRNA-synth_II/BPL/LPL"/>
</dbReference>
<evidence type="ECO:0000259" key="21">
    <source>
        <dbReference type="PROSITE" id="PS50862"/>
    </source>
</evidence>
<dbReference type="HAMAP" id="MF_00252">
    <property type="entry name" value="Lys_tRNA_synth_class2"/>
    <property type="match status" value="1"/>
</dbReference>
<evidence type="ECO:0000256" key="6">
    <source>
        <dbReference type="ARBA" id="ARBA00022679"/>
    </source>
</evidence>
<evidence type="ECO:0000256" key="7">
    <source>
        <dbReference type="ARBA" id="ARBA00022692"/>
    </source>
</evidence>
<comment type="cofactor">
    <cofactor evidence="19">
        <name>Mg(2+)</name>
        <dbReference type="ChEBI" id="CHEBI:18420"/>
    </cofactor>
    <text evidence="19">Binds 3 Mg(2+) ions per subunit.</text>
</comment>
<evidence type="ECO:0000256" key="9">
    <source>
        <dbReference type="ARBA" id="ARBA00022741"/>
    </source>
</evidence>
<organism evidence="22 23">
    <name type="scientific">Bowdeniella nasicola</name>
    <dbReference type="NCBI Taxonomy" id="208480"/>
    <lineage>
        <taxon>Bacteria</taxon>
        <taxon>Bacillati</taxon>
        <taxon>Actinomycetota</taxon>
        <taxon>Actinomycetes</taxon>
        <taxon>Actinomycetales</taxon>
        <taxon>Actinomycetaceae</taxon>
        <taxon>Bowdeniella</taxon>
    </lineage>
</organism>
<comment type="caution">
    <text evidence="22">The sequence shown here is derived from an EMBL/GenBank/DDBJ whole genome shotgun (WGS) entry which is preliminary data.</text>
</comment>
<keyword evidence="4" id="KW-1003">Cell membrane</keyword>
<dbReference type="GO" id="GO:0006629">
    <property type="term" value="P:lipid metabolic process"/>
    <property type="evidence" value="ECO:0007669"/>
    <property type="project" value="UniProtKB-KW"/>
</dbReference>
<dbReference type="NCBIfam" id="NF001756">
    <property type="entry name" value="PRK00484.1"/>
    <property type="match status" value="1"/>
</dbReference>
<evidence type="ECO:0000256" key="5">
    <source>
        <dbReference type="ARBA" id="ARBA00022598"/>
    </source>
</evidence>
<dbReference type="InterPro" id="IPR004365">
    <property type="entry name" value="NA-bd_OB_tRNA"/>
</dbReference>
<comment type="similarity">
    <text evidence="19">Belongs to the class-II aminoacyl-tRNA synthetase family.</text>
</comment>
<accession>A0A1Q5Q2K9</accession>
<keyword evidence="19" id="KW-0460">Magnesium</keyword>
<dbReference type="EMBL" id="MQVR01000028">
    <property type="protein sequence ID" value="OKL54081.1"/>
    <property type="molecule type" value="Genomic_DNA"/>
</dbReference>
<dbReference type="CDD" id="cd04322">
    <property type="entry name" value="LysRS_N"/>
    <property type="match status" value="1"/>
</dbReference>
<dbReference type="STRING" id="208480.SAMN02910418_00298"/>
<feature type="transmembrane region" description="Helical" evidence="20">
    <location>
        <begin position="42"/>
        <end position="64"/>
    </location>
</feature>
<dbReference type="InterPro" id="IPR024320">
    <property type="entry name" value="LPG_synthase_C"/>
</dbReference>
<keyword evidence="20" id="KW-0472">Membrane</keyword>
<keyword evidence="12" id="KW-0443">Lipid metabolism</keyword>
<keyword evidence="9 19" id="KW-0547">Nucleotide-binding</keyword>
<dbReference type="GO" id="GO:0005886">
    <property type="term" value="C:plasma membrane"/>
    <property type="evidence" value="ECO:0007669"/>
    <property type="project" value="UniProtKB-SubCell"/>
</dbReference>
<dbReference type="InterPro" id="IPR004364">
    <property type="entry name" value="Aa-tRNA-synt_II"/>
</dbReference>
<dbReference type="PROSITE" id="PS50862">
    <property type="entry name" value="AA_TRNA_LIGASE_II"/>
    <property type="match status" value="1"/>
</dbReference>
<dbReference type="GO" id="GO:0005524">
    <property type="term" value="F:ATP binding"/>
    <property type="evidence" value="ECO:0007669"/>
    <property type="project" value="UniProtKB-UniRule"/>
</dbReference>
<gene>
    <name evidence="19" type="primary">lysS</name>
    <name evidence="22" type="ORF">BSZ39_06085</name>
</gene>
<evidence type="ECO:0000256" key="19">
    <source>
        <dbReference type="HAMAP-Rule" id="MF_00252"/>
    </source>
</evidence>
<keyword evidence="10 19" id="KW-0067">ATP-binding</keyword>
<dbReference type="PRINTS" id="PR00982">
    <property type="entry name" value="TRNASYNTHLYS"/>
</dbReference>
<keyword evidence="14" id="KW-0046">Antibiotic resistance</keyword>
<dbReference type="Proteomes" id="UP000185628">
    <property type="component" value="Unassembled WGS sequence"/>
</dbReference>
<keyword evidence="8 19" id="KW-0479">Metal-binding</keyword>
<evidence type="ECO:0000256" key="11">
    <source>
        <dbReference type="ARBA" id="ARBA00022989"/>
    </source>
</evidence>
<keyword evidence="11 20" id="KW-1133">Transmembrane helix</keyword>
<proteinExistence type="inferred from homology"/>
<evidence type="ECO:0000256" key="2">
    <source>
        <dbReference type="ARBA" id="ARBA00005270"/>
    </source>
</evidence>
<keyword evidence="19" id="KW-0963">Cytoplasm</keyword>
<reference evidence="23" key="1">
    <citation type="submission" date="2016-12" db="EMBL/GenBank/DDBJ databases">
        <authorList>
            <person name="Meng X."/>
        </authorList>
    </citation>
    <scope>NUCLEOTIDE SEQUENCE [LARGE SCALE GENOMIC DNA]</scope>
    <source>
        <strain evidence="23">DSM 19116</strain>
    </source>
</reference>
<comment type="function">
    <text evidence="16">Catalyzes the production of L-lysyl-tRNA(Lys)transfer and the transfer of a lysyl group from L-lysyl-tRNA(Lys) to membrane-bound phosphatidylglycerol (PG), which produces lysylphosphatidylglycerol (LPG), one of the components of the bacterial membrane with a positive net charge. LPG synthesis contributes to the resistance to cationic antimicrobial peptides (CAMPs) and likely protects M.tuberculosis against the CAMPs produced by competiting microorganisms (bacteriocins). In fact, the modification of anionic phosphatidylglycerol with positively charged L-lysine results in repulsion of the peptides.</text>
</comment>
<dbReference type="Pfam" id="PF09924">
    <property type="entry name" value="LPG_synthase_C"/>
    <property type="match status" value="1"/>
</dbReference>
<dbReference type="InterPro" id="IPR012340">
    <property type="entry name" value="NA-bd_OB-fold"/>
</dbReference>
<dbReference type="PANTHER" id="PTHR42918:SF15">
    <property type="entry name" value="LYSINE--TRNA LIGASE, CHLOROPLASTIC_MITOCHONDRIAL"/>
    <property type="match status" value="1"/>
</dbReference>
<keyword evidence="5 19" id="KW-0436">Ligase</keyword>
<evidence type="ECO:0000256" key="14">
    <source>
        <dbReference type="ARBA" id="ARBA00023251"/>
    </source>
</evidence>
<evidence type="ECO:0000256" key="16">
    <source>
        <dbReference type="ARBA" id="ARBA00024681"/>
    </source>
</evidence>